<keyword evidence="1" id="KW-0472">Membrane</keyword>
<protein>
    <submittedName>
        <fullName evidence="2">Uncharacterized protein</fullName>
    </submittedName>
</protein>
<dbReference type="AlphaFoldDB" id="A0A0B7BFF9"/>
<feature type="transmembrane region" description="Helical" evidence="1">
    <location>
        <begin position="34"/>
        <end position="59"/>
    </location>
</feature>
<dbReference type="EMBL" id="HACG01044752">
    <property type="protein sequence ID" value="CEK91617.1"/>
    <property type="molecule type" value="Transcribed_RNA"/>
</dbReference>
<reference evidence="2" key="1">
    <citation type="submission" date="2014-12" db="EMBL/GenBank/DDBJ databases">
        <title>Insight into the proteome of Arion vulgaris.</title>
        <authorList>
            <person name="Aradska J."/>
            <person name="Bulat T."/>
            <person name="Smidak R."/>
            <person name="Sarate P."/>
            <person name="Gangsoo J."/>
            <person name="Sialana F."/>
            <person name="Bilban M."/>
            <person name="Lubec G."/>
        </authorList>
    </citation>
    <scope>NUCLEOTIDE SEQUENCE</scope>
    <source>
        <tissue evidence="2">Skin</tissue>
    </source>
</reference>
<evidence type="ECO:0000313" key="2">
    <source>
        <dbReference type="EMBL" id="CEK91617.1"/>
    </source>
</evidence>
<keyword evidence="1" id="KW-0812">Transmembrane</keyword>
<organism evidence="2">
    <name type="scientific">Arion vulgaris</name>
    <dbReference type="NCBI Taxonomy" id="1028688"/>
    <lineage>
        <taxon>Eukaryota</taxon>
        <taxon>Metazoa</taxon>
        <taxon>Spiralia</taxon>
        <taxon>Lophotrochozoa</taxon>
        <taxon>Mollusca</taxon>
        <taxon>Gastropoda</taxon>
        <taxon>Heterobranchia</taxon>
        <taxon>Euthyneura</taxon>
        <taxon>Panpulmonata</taxon>
        <taxon>Eupulmonata</taxon>
        <taxon>Stylommatophora</taxon>
        <taxon>Helicina</taxon>
        <taxon>Arionoidea</taxon>
        <taxon>Arionidae</taxon>
        <taxon>Arion</taxon>
    </lineage>
</organism>
<accession>A0A0B7BFF9</accession>
<gene>
    <name evidence="2" type="primary">ORF183800</name>
</gene>
<keyword evidence="1" id="KW-1133">Transmembrane helix</keyword>
<feature type="non-terminal residue" evidence="2">
    <location>
        <position position="71"/>
    </location>
</feature>
<proteinExistence type="predicted"/>
<sequence>MSSEQKEGSTTFWVNHHLSCPCQNLAHMTIVLNAFMWEMTSICCILSSSILSCIHLLVLPPENHVLYVQGI</sequence>
<evidence type="ECO:0000256" key="1">
    <source>
        <dbReference type="SAM" id="Phobius"/>
    </source>
</evidence>
<name>A0A0B7BFF9_9EUPU</name>